<accession>A0ABV0NPL3</accession>
<dbReference type="Proteomes" id="UP001476798">
    <property type="component" value="Unassembled WGS sequence"/>
</dbReference>
<proteinExistence type="predicted"/>
<protein>
    <submittedName>
        <fullName evidence="1">Uncharacterized protein</fullName>
    </submittedName>
</protein>
<feature type="non-terminal residue" evidence="1">
    <location>
        <position position="1"/>
    </location>
</feature>
<evidence type="ECO:0000313" key="2">
    <source>
        <dbReference type="Proteomes" id="UP001476798"/>
    </source>
</evidence>
<sequence length="101" mass="11294">AGESLLDRRVIFLILLKRTNTSKQFNAFIIYSILNVYDVQLCGPVLTDPSNSHQVKLTAAAFLFQALSFQLHFSAPASALQQIPFNYTFVKSSHPAQGMYL</sequence>
<keyword evidence="2" id="KW-1185">Reference proteome</keyword>
<dbReference type="EMBL" id="JAHRIO010045163">
    <property type="protein sequence ID" value="MEQ2173342.1"/>
    <property type="molecule type" value="Genomic_DNA"/>
</dbReference>
<organism evidence="1 2">
    <name type="scientific">Goodea atripinnis</name>
    <dbReference type="NCBI Taxonomy" id="208336"/>
    <lineage>
        <taxon>Eukaryota</taxon>
        <taxon>Metazoa</taxon>
        <taxon>Chordata</taxon>
        <taxon>Craniata</taxon>
        <taxon>Vertebrata</taxon>
        <taxon>Euteleostomi</taxon>
        <taxon>Actinopterygii</taxon>
        <taxon>Neopterygii</taxon>
        <taxon>Teleostei</taxon>
        <taxon>Neoteleostei</taxon>
        <taxon>Acanthomorphata</taxon>
        <taxon>Ovalentaria</taxon>
        <taxon>Atherinomorphae</taxon>
        <taxon>Cyprinodontiformes</taxon>
        <taxon>Goodeidae</taxon>
        <taxon>Goodea</taxon>
    </lineage>
</organism>
<comment type="caution">
    <text evidence="1">The sequence shown here is derived from an EMBL/GenBank/DDBJ whole genome shotgun (WGS) entry which is preliminary data.</text>
</comment>
<evidence type="ECO:0000313" key="1">
    <source>
        <dbReference type="EMBL" id="MEQ2173342.1"/>
    </source>
</evidence>
<name>A0ABV0NPL3_9TELE</name>
<reference evidence="1 2" key="1">
    <citation type="submission" date="2021-06" db="EMBL/GenBank/DDBJ databases">
        <authorList>
            <person name="Palmer J.M."/>
        </authorList>
    </citation>
    <scope>NUCLEOTIDE SEQUENCE [LARGE SCALE GENOMIC DNA]</scope>
    <source>
        <strain evidence="1 2">GA_2019</strain>
        <tissue evidence="1">Muscle</tissue>
    </source>
</reference>
<gene>
    <name evidence="1" type="ORF">GOODEAATRI_031167</name>
</gene>